<reference evidence="5" key="2">
    <citation type="submission" date="2019-07" db="EMBL/GenBank/DDBJ databases">
        <authorList>
            <person name="Seetharam A."/>
            <person name="Woodhouse M."/>
            <person name="Cannon E."/>
        </authorList>
    </citation>
    <scope>NUCLEOTIDE SEQUENCE [LARGE SCALE GENOMIC DNA]</scope>
    <source>
        <strain evidence="5">cv. B73</strain>
    </source>
</reference>
<reference evidence="5" key="3">
    <citation type="submission" date="2021-05" db="UniProtKB">
        <authorList>
            <consortium name="EnsemblPlants"/>
        </authorList>
    </citation>
    <scope>IDENTIFICATION</scope>
    <source>
        <strain evidence="5">cv. B73</strain>
    </source>
</reference>
<proteinExistence type="predicted"/>
<dbReference type="SUPFAM" id="SSF52540">
    <property type="entry name" value="P-loop containing nucleoside triphosphate hydrolases"/>
    <property type="match status" value="1"/>
</dbReference>
<organism evidence="5 6">
    <name type="scientific">Zea mays</name>
    <name type="common">Maize</name>
    <dbReference type="NCBI Taxonomy" id="4577"/>
    <lineage>
        <taxon>Eukaryota</taxon>
        <taxon>Viridiplantae</taxon>
        <taxon>Streptophyta</taxon>
        <taxon>Embryophyta</taxon>
        <taxon>Tracheophyta</taxon>
        <taxon>Spermatophyta</taxon>
        <taxon>Magnoliopsida</taxon>
        <taxon>Liliopsida</taxon>
        <taxon>Poales</taxon>
        <taxon>Poaceae</taxon>
        <taxon>PACMAD clade</taxon>
        <taxon>Panicoideae</taxon>
        <taxon>Andropogonodae</taxon>
        <taxon>Andropogoneae</taxon>
        <taxon>Tripsacinae</taxon>
        <taxon>Zea</taxon>
    </lineage>
</organism>
<keyword evidence="3" id="KW-0342">GTP-binding</keyword>
<dbReference type="Proteomes" id="UP000007305">
    <property type="component" value="Chromosome 3"/>
</dbReference>
<dbReference type="InterPro" id="IPR027417">
    <property type="entry name" value="P-loop_NTPase"/>
</dbReference>
<dbReference type="InterPro" id="IPR000795">
    <property type="entry name" value="T_Tr_GTP-bd_dom"/>
</dbReference>
<name>A0A804N6V2_MAIZE</name>
<dbReference type="InParanoid" id="A0A804N6V2"/>
<evidence type="ECO:0000256" key="3">
    <source>
        <dbReference type="ARBA" id="ARBA00023134"/>
    </source>
</evidence>
<dbReference type="Gramene" id="Zm00001eb139590_T001">
    <property type="protein sequence ID" value="Zm00001eb139590_P001"/>
    <property type="gene ID" value="Zm00001eb139590"/>
</dbReference>
<dbReference type="GO" id="GO:0005525">
    <property type="term" value="F:GTP binding"/>
    <property type="evidence" value="ECO:0007669"/>
    <property type="project" value="UniProtKB-KW"/>
</dbReference>
<reference evidence="6" key="1">
    <citation type="submission" date="2015-12" db="EMBL/GenBank/DDBJ databases">
        <title>Update maize B73 reference genome by single molecule sequencing technologies.</title>
        <authorList>
            <consortium name="Maize Genome Sequencing Project"/>
            <person name="Ware D."/>
        </authorList>
    </citation>
    <scope>NUCLEOTIDE SEQUENCE [LARGE SCALE GENOMIC DNA]</scope>
    <source>
        <strain evidence="6">cv. B73</strain>
    </source>
</reference>
<evidence type="ECO:0000256" key="2">
    <source>
        <dbReference type="ARBA" id="ARBA00022917"/>
    </source>
</evidence>
<feature type="domain" description="Tr-type G" evidence="4">
    <location>
        <begin position="42"/>
        <end position="101"/>
    </location>
</feature>
<dbReference type="PANTHER" id="PTHR43261:SF1">
    <property type="entry name" value="RIBOSOME-RELEASING FACTOR 2, MITOCHONDRIAL"/>
    <property type="match status" value="1"/>
</dbReference>
<dbReference type="Pfam" id="PF00009">
    <property type="entry name" value="GTP_EFTU"/>
    <property type="match status" value="1"/>
</dbReference>
<accession>A0A804N6V2</accession>
<dbReference type="Gene3D" id="3.40.50.300">
    <property type="entry name" value="P-loop containing nucleotide triphosphate hydrolases"/>
    <property type="match status" value="1"/>
</dbReference>
<keyword evidence="6" id="KW-1185">Reference proteome</keyword>
<dbReference type="Gene3D" id="2.40.30.10">
    <property type="entry name" value="Translation factors"/>
    <property type="match status" value="1"/>
</dbReference>
<dbReference type="EnsemblPlants" id="Zm00001eb139590_T001">
    <property type="protein sequence ID" value="Zm00001eb139590_P001"/>
    <property type="gene ID" value="Zm00001eb139590"/>
</dbReference>
<keyword evidence="2" id="KW-0648">Protein biosynthesis</keyword>
<dbReference type="AlphaFoldDB" id="A0A804N6V2"/>
<sequence length="219" mass="24469">MKAIVWTGEELGAKFEYKDIPADLQEMAQDYLVQMLETIIELDDEVMEKYLEGTEPGEETVKKLIRKGTISASFVPVLCGSAFKNKGVQPLLDAVVDYLPSPLDLPSMKGTDPEDPEIIFERQPSDDEPFSRIAFKIMTDPFVGSLTFVRIYSGKLIAGSYVLNANKDKKERIGRLLENQPAAATNSSFHAQRFHLSSILCSSYLICSDDRNSCSEQET</sequence>
<evidence type="ECO:0000313" key="6">
    <source>
        <dbReference type="Proteomes" id="UP000007305"/>
    </source>
</evidence>
<protein>
    <recommendedName>
        <fullName evidence="4">Tr-type G domain-containing protein</fullName>
    </recommendedName>
</protein>
<keyword evidence="1" id="KW-0547">Nucleotide-binding</keyword>
<dbReference type="PANTHER" id="PTHR43261">
    <property type="entry name" value="TRANSLATION ELONGATION FACTOR G-RELATED"/>
    <property type="match status" value="1"/>
</dbReference>
<dbReference type="GO" id="GO:0003924">
    <property type="term" value="F:GTPase activity"/>
    <property type="evidence" value="ECO:0007669"/>
    <property type="project" value="InterPro"/>
</dbReference>
<evidence type="ECO:0000313" key="5">
    <source>
        <dbReference type="EnsemblPlants" id="Zm00001eb139590_P001"/>
    </source>
</evidence>
<dbReference type="SUPFAM" id="SSF50447">
    <property type="entry name" value="Translation proteins"/>
    <property type="match status" value="1"/>
</dbReference>
<dbReference type="InterPro" id="IPR009000">
    <property type="entry name" value="Transl_B-barrel_sf"/>
</dbReference>
<dbReference type="GO" id="GO:0006412">
    <property type="term" value="P:translation"/>
    <property type="evidence" value="ECO:0007669"/>
    <property type="project" value="UniProtKB-KW"/>
</dbReference>
<evidence type="ECO:0000259" key="4">
    <source>
        <dbReference type="Pfam" id="PF00009"/>
    </source>
</evidence>
<evidence type="ECO:0000256" key="1">
    <source>
        <dbReference type="ARBA" id="ARBA00022741"/>
    </source>
</evidence>